<name>A0ABV7YMQ3_9ACTN</name>
<dbReference type="PANTHER" id="PTHR20883">
    <property type="entry name" value="PHYTANOYL-COA DIOXYGENASE DOMAIN CONTAINING 1"/>
    <property type="match status" value="1"/>
</dbReference>
<reference evidence="2" key="1">
    <citation type="journal article" date="2019" name="Int. J. Syst. Evol. Microbiol.">
        <title>The Global Catalogue of Microorganisms (GCM) 10K type strain sequencing project: providing services to taxonomists for standard genome sequencing and annotation.</title>
        <authorList>
            <consortium name="The Broad Institute Genomics Platform"/>
            <consortium name="The Broad Institute Genome Sequencing Center for Infectious Disease"/>
            <person name="Wu L."/>
            <person name="Ma J."/>
        </authorList>
    </citation>
    <scope>NUCLEOTIDE SEQUENCE [LARGE SCALE GENOMIC DNA]</scope>
    <source>
        <strain evidence="2">CGMCC 4.7241</strain>
    </source>
</reference>
<dbReference type="InterPro" id="IPR008775">
    <property type="entry name" value="Phytyl_CoA_dOase-like"/>
</dbReference>
<sequence>MQRVVVPWESEVCAVVEARLVEEYRRDGVIGLPQLLSASDVAAVREEIASYVRDVVPGVPAGDVVFEADGTSVRNLWRMEVHSPFFAELGNRPSIVSAVSSLVGGEVELAAAETFNKPALHGSGVPQHQDNAYFCQTPPDMCTVWIAVDAATPENGSVQYARGTTGTLLPHKGSGIPGNSMVMAELQEFPASRVTTAVLSPGDAMVHHCQTVHWSTANTTNHPRCGLLLVYRAKHTSTDPALKENYRAAAEVFRQSQAAAG</sequence>
<keyword evidence="1" id="KW-0223">Dioxygenase</keyword>
<accession>A0ABV7YMQ3</accession>
<dbReference type="Gene3D" id="2.60.120.620">
    <property type="entry name" value="q2cbj1_9rhob like domain"/>
    <property type="match status" value="1"/>
</dbReference>
<dbReference type="EMBL" id="JBHRZH010000039">
    <property type="protein sequence ID" value="MFC3765494.1"/>
    <property type="molecule type" value="Genomic_DNA"/>
</dbReference>
<protein>
    <submittedName>
        <fullName evidence="1">Phytanoyl-CoA dioxygenase family protein</fullName>
    </submittedName>
</protein>
<dbReference type="Proteomes" id="UP001595699">
    <property type="component" value="Unassembled WGS sequence"/>
</dbReference>
<proteinExistence type="predicted"/>
<dbReference type="GO" id="GO:0051213">
    <property type="term" value="F:dioxygenase activity"/>
    <property type="evidence" value="ECO:0007669"/>
    <property type="project" value="UniProtKB-KW"/>
</dbReference>
<dbReference type="Pfam" id="PF05721">
    <property type="entry name" value="PhyH"/>
    <property type="match status" value="1"/>
</dbReference>
<dbReference type="SUPFAM" id="SSF51197">
    <property type="entry name" value="Clavaminate synthase-like"/>
    <property type="match status" value="1"/>
</dbReference>
<organism evidence="1 2">
    <name type="scientific">Tenggerimyces flavus</name>
    <dbReference type="NCBI Taxonomy" id="1708749"/>
    <lineage>
        <taxon>Bacteria</taxon>
        <taxon>Bacillati</taxon>
        <taxon>Actinomycetota</taxon>
        <taxon>Actinomycetes</taxon>
        <taxon>Propionibacteriales</taxon>
        <taxon>Nocardioidaceae</taxon>
        <taxon>Tenggerimyces</taxon>
    </lineage>
</organism>
<comment type="caution">
    <text evidence="1">The sequence shown here is derived from an EMBL/GenBank/DDBJ whole genome shotgun (WGS) entry which is preliminary data.</text>
</comment>
<dbReference type="RefSeq" id="WP_205119524.1">
    <property type="nucleotide sequence ID" value="NZ_JAFBCM010000001.1"/>
</dbReference>
<dbReference type="PANTHER" id="PTHR20883:SF48">
    <property type="entry name" value="ECTOINE DIOXYGENASE"/>
    <property type="match status" value="1"/>
</dbReference>
<evidence type="ECO:0000313" key="1">
    <source>
        <dbReference type="EMBL" id="MFC3765494.1"/>
    </source>
</evidence>
<keyword evidence="2" id="KW-1185">Reference proteome</keyword>
<evidence type="ECO:0000313" key="2">
    <source>
        <dbReference type="Proteomes" id="UP001595699"/>
    </source>
</evidence>
<keyword evidence="1" id="KW-0560">Oxidoreductase</keyword>
<gene>
    <name evidence="1" type="ORF">ACFOUW_32000</name>
</gene>